<name>S2EPA6_9ARCH</name>
<dbReference type="OrthoDB" id="8197at2157"/>
<dbReference type="AlphaFoldDB" id="S2EPA6"/>
<dbReference type="PATRIC" id="fig|859192.6.peg.2313"/>
<comment type="caution">
    <text evidence="1">The sequence shown here is derived from an EMBL/GenBank/DDBJ whole genome shotgun (WGS) entry which is preliminary data.</text>
</comment>
<evidence type="ECO:0000313" key="2">
    <source>
        <dbReference type="Proteomes" id="UP000014065"/>
    </source>
</evidence>
<accession>S2EPA6</accession>
<evidence type="ECO:0000313" key="1">
    <source>
        <dbReference type="EMBL" id="EPA04344.1"/>
    </source>
</evidence>
<dbReference type="EMBL" id="AHJG01000322">
    <property type="protein sequence ID" value="EPA04344.1"/>
    <property type="molecule type" value="Genomic_DNA"/>
</dbReference>
<organism evidence="1 2">
    <name type="scientific">Candidatus Nitrosarchaeum limnium BG20</name>
    <dbReference type="NCBI Taxonomy" id="859192"/>
    <lineage>
        <taxon>Archaea</taxon>
        <taxon>Nitrososphaerota</taxon>
        <taxon>Nitrososphaeria</taxon>
        <taxon>Nitrosopumilales</taxon>
        <taxon>Nitrosopumilaceae</taxon>
        <taxon>Nitrosarchaeum</taxon>
    </lineage>
</organism>
<gene>
    <name evidence="1" type="ORF">BG20_I1397</name>
</gene>
<dbReference type="Proteomes" id="UP000014065">
    <property type="component" value="Unassembled WGS sequence"/>
</dbReference>
<keyword evidence="2" id="KW-1185">Reference proteome</keyword>
<proteinExistence type="predicted"/>
<sequence>MSELKLSYPGYVCAPYLHNHESVTLKDSWMSSDNIESLYFVTGTFSSESKPYFSDSSNHYILAKFKDSKFIEDELSKHNQEKTSFVFNIKDELFQREVLGQTNFVTVYYLEYGEYDEDLQQVADILLKRDKISIGGLGHMSTFCTTPSKFTFPYSENIVVIEVASEKGHQSVKKYCDQTKRDVNRKGLTMTNLLSLSILEKLK</sequence>
<reference evidence="1 2" key="1">
    <citation type="journal article" date="2012" name="J. Bacteriol.">
        <title>Genome Sequence of "Candidatus Nitrosoarchaeum limnia" BG20, a Low-Salinity Ammonia-Oxidizing Archaeon from the San Francisco Bay Estuary.</title>
        <authorList>
            <person name="Mosier A.C."/>
            <person name="Allen E.E."/>
            <person name="Kim M."/>
            <person name="Ferriera S."/>
            <person name="Francis C.A."/>
        </authorList>
    </citation>
    <scope>NUCLEOTIDE SEQUENCE [LARGE SCALE GENOMIC DNA]</scope>
    <source>
        <strain evidence="1 2">BG20</strain>
    </source>
</reference>
<dbReference type="RefSeq" id="WP_010195502.1">
    <property type="nucleotide sequence ID" value="NZ_AHJG01000322.1"/>
</dbReference>
<protein>
    <submittedName>
        <fullName evidence="1">Uncharacterized protein</fullName>
    </submittedName>
</protein>